<feature type="region of interest" description="Disordered" evidence="1">
    <location>
        <begin position="129"/>
        <end position="171"/>
    </location>
</feature>
<evidence type="ECO:0000256" key="1">
    <source>
        <dbReference type="SAM" id="MobiDB-lite"/>
    </source>
</evidence>
<dbReference type="EMBL" id="OAPG01000015">
    <property type="protein sequence ID" value="SNX86602.1"/>
    <property type="molecule type" value="Genomic_DNA"/>
</dbReference>
<protein>
    <submittedName>
        <fullName evidence="2">Uncharacterized protein</fullName>
    </submittedName>
</protein>
<feature type="region of interest" description="Disordered" evidence="1">
    <location>
        <begin position="1"/>
        <end position="27"/>
    </location>
</feature>
<feature type="compositionally biased region" description="Basic and acidic residues" evidence="1">
    <location>
        <begin position="133"/>
        <end position="142"/>
    </location>
</feature>
<evidence type="ECO:0000313" key="3">
    <source>
        <dbReference type="Proteomes" id="UP001294444"/>
    </source>
</evidence>
<feature type="compositionally biased region" description="Polar residues" evidence="1">
    <location>
        <begin position="1"/>
        <end position="14"/>
    </location>
</feature>
<accession>A0AAJ4XQK7</accession>
<comment type="caution">
    <text evidence="2">The sequence shown here is derived from an EMBL/GenBank/DDBJ whole genome shotgun (WGS) entry which is preliminary data.</text>
</comment>
<evidence type="ECO:0000313" key="2">
    <source>
        <dbReference type="EMBL" id="SNX86602.1"/>
    </source>
</evidence>
<dbReference type="Proteomes" id="UP001294444">
    <property type="component" value="Unassembled WGS sequence"/>
</dbReference>
<sequence length="171" mass="18991">MTMHSPSNVQNRHTIAQPEKADQHASEVMRDWRFDQARAVCVMRELEAKAEQSVGGGVASHHEFSASTDVVNVPTRELQVRELRWAVSTALSFPTKVSGWRAVGRAGCKWLELRKGTLAKGTIKIASNQAWVQERRETERQRPQPPDGAMQGEAGQSGAQFIERFSPPADS</sequence>
<organism evidence="2 3">
    <name type="scientific">Melanopsichium pennsylvanicum</name>
    <dbReference type="NCBI Taxonomy" id="63383"/>
    <lineage>
        <taxon>Eukaryota</taxon>
        <taxon>Fungi</taxon>
        <taxon>Dikarya</taxon>
        <taxon>Basidiomycota</taxon>
        <taxon>Ustilaginomycotina</taxon>
        <taxon>Ustilaginomycetes</taxon>
        <taxon>Ustilaginales</taxon>
        <taxon>Ustilaginaceae</taxon>
        <taxon>Melanopsichium</taxon>
    </lineage>
</organism>
<keyword evidence="3" id="KW-1185">Reference proteome</keyword>
<name>A0AAJ4XQK7_9BASI</name>
<reference evidence="2" key="1">
    <citation type="submission" date="2023-10" db="EMBL/GenBank/DDBJ databases">
        <authorList>
            <person name="Guldener U."/>
        </authorList>
    </citation>
    <scope>NUCLEOTIDE SEQUENCE</scope>
    <source>
        <strain evidence="2">Mp4</strain>
    </source>
</reference>
<gene>
    <name evidence="2" type="ORF">MEPE_05311</name>
</gene>
<proteinExistence type="predicted"/>
<dbReference type="AlphaFoldDB" id="A0AAJ4XQK7"/>